<dbReference type="GeneID" id="14876190"/>
<dbReference type="GO" id="GO:0031588">
    <property type="term" value="C:nucleotide-activated protein kinase complex"/>
    <property type="evidence" value="ECO:0007669"/>
    <property type="project" value="TreeGrafter"/>
</dbReference>
<dbReference type="SMART" id="SM00116">
    <property type="entry name" value="CBS"/>
    <property type="match status" value="4"/>
</dbReference>
<reference evidence="8" key="1">
    <citation type="journal article" date="2011" name="Genome Res.">
        <title>Phylogeny-wide analysis of social amoeba genomes highlights ancient origins for complex intercellular communication.</title>
        <authorList>
            <person name="Heidel A.J."/>
            <person name="Lawal H.M."/>
            <person name="Felder M."/>
            <person name="Schilde C."/>
            <person name="Helps N.R."/>
            <person name="Tunggal B."/>
            <person name="Rivero F."/>
            <person name="John U."/>
            <person name="Schleicher M."/>
            <person name="Eichinger L."/>
            <person name="Platzer M."/>
            <person name="Noegel A.A."/>
            <person name="Schaap P."/>
            <person name="Gloeckner G."/>
        </authorList>
    </citation>
    <scope>NUCLEOTIDE SEQUENCE [LARGE SCALE GENOMIC DNA]</scope>
    <source>
        <strain evidence="8">SH3</strain>
    </source>
</reference>
<dbReference type="InterPro" id="IPR000644">
    <property type="entry name" value="CBS_dom"/>
</dbReference>
<evidence type="ECO:0000259" key="6">
    <source>
        <dbReference type="PROSITE" id="PS51371"/>
    </source>
</evidence>
<evidence type="ECO:0000256" key="5">
    <source>
        <dbReference type="SAM" id="MobiDB-lite"/>
    </source>
</evidence>
<dbReference type="InterPro" id="IPR046342">
    <property type="entry name" value="CBS_dom_sf"/>
</dbReference>
<dbReference type="SUPFAM" id="SSF54631">
    <property type="entry name" value="CBS-domain pair"/>
    <property type="match status" value="2"/>
</dbReference>
<feature type="compositionally biased region" description="Low complexity" evidence="5">
    <location>
        <begin position="95"/>
        <end position="111"/>
    </location>
</feature>
<dbReference type="EMBL" id="GL883007">
    <property type="protein sequence ID" value="EGG23822.1"/>
    <property type="molecule type" value="Genomic_DNA"/>
</dbReference>
<dbReference type="OrthoDB" id="449052at2759"/>
<feature type="domain" description="CBS" evidence="6">
    <location>
        <begin position="365"/>
        <end position="425"/>
    </location>
</feature>
<dbReference type="Proteomes" id="UP000007797">
    <property type="component" value="Unassembled WGS sequence"/>
</dbReference>
<dbReference type="GO" id="GO:0016208">
    <property type="term" value="F:AMP binding"/>
    <property type="evidence" value="ECO:0007669"/>
    <property type="project" value="TreeGrafter"/>
</dbReference>
<sequence length="576" mass="64536">MWYTDEDEETAEIIDNIEKEETKIIKQKAFHHSHHQQVLNLMNNNNNQQDSNSDININNNNNTTFVNNNNNNSNDNKMDRNNKSLNDSDNNVIRSSSGSSPSPSPSPMASSSDTMFVIEELPESSSGGATTTAINLQLPKFVDTAAPTLHLSPIPKKKMINDDDEEEVEVEPNILPSSSNRDTPNLISGLRSINESKDDIPEPTTPITPQTPSSLSTSKDNNNNNNINIVNLNNNNNGNNQFTFIHSPPDLSTMTQHQHNIYVGKLVFSQFLNKHTCYDVIPISGKVVVLDTKLVVKSAFYALEENGIKSAPLWSPDLQDFTGMITVSDFIDILLYYYNKPKSDNIFQDMGIHRIETFWREINVERPKTLIYTEPETNLFEAASLLLKYKIHRLPVVDKKETNSILHILTHSRILAFMMKSLPDLPSGLLSCTLGSLGIGTFENVCTVSVDTPLVQVLKLLSEKKISAVPILDESDKVVDVYSKGDVTLMAKQGILSPSDLDKPVHQVLSTFSRLWQRPEQVYSCTKNDKLGDVIEKCIKKRVHRLIVVAIDSSKKVEGILSLSDILNFLLNLNKY</sequence>
<proteinExistence type="inferred from homology"/>
<dbReference type="Pfam" id="PF00571">
    <property type="entry name" value="CBS"/>
    <property type="match status" value="3"/>
</dbReference>
<evidence type="ECO:0000313" key="7">
    <source>
        <dbReference type="EMBL" id="EGG23822.1"/>
    </source>
</evidence>
<evidence type="ECO:0000256" key="1">
    <source>
        <dbReference type="ARBA" id="ARBA00006750"/>
    </source>
</evidence>
<dbReference type="OMA" id="ARIPAYQ"/>
<dbReference type="PANTHER" id="PTHR13780">
    <property type="entry name" value="AMP-ACTIVATED PROTEIN KINASE, GAMMA REGULATORY SUBUNIT"/>
    <property type="match status" value="1"/>
</dbReference>
<keyword evidence="8" id="KW-1185">Reference proteome</keyword>
<feature type="compositionally biased region" description="Polar residues" evidence="5">
    <location>
        <begin position="85"/>
        <end position="94"/>
    </location>
</feature>
<dbReference type="GO" id="GO:0005737">
    <property type="term" value="C:cytoplasm"/>
    <property type="evidence" value="ECO:0007669"/>
    <property type="project" value="TreeGrafter"/>
</dbReference>
<dbReference type="InterPro" id="IPR050511">
    <property type="entry name" value="AMPK_gamma/SDS23_families"/>
</dbReference>
<feature type="domain" description="CBS" evidence="6">
    <location>
        <begin position="517"/>
        <end position="576"/>
    </location>
</feature>
<evidence type="ECO:0000256" key="2">
    <source>
        <dbReference type="ARBA" id="ARBA00022737"/>
    </source>
</evidence>
<dbReference type="GO" id="GO:0019887">
    <property type="term" value="F:protein kinase regulator activity"/>
    <property type="evidence" value="ECO:0007669"/>
    <property type="project" value="TreeGrafter"/>
</dbReference>
<protein>
    <submittedName>
        <fullName evidence="7">Cystathionine-beta-synthase domain-containing protein</fullName>
    </submittedName>
</protein>
<gene>
    <name evidence="7" type="primary">prkag</name>
    <name evidence="7" type="ORF">DFA_05958</name>
</gene>
<feature type="compositionally biased region" description="Low complexity" evidence="5">
    <location>
        <begin position="43"/>
        <end position="75"/>
    </location>
</feature>
<dbReference type="PANTHER" id="PTHR13780:SF35">
    <property type="entry name" value="LD22662P"/>
    <property type="match status" value="1"/>
</dbReference>
<keyword evidence="3 4" id="KW-0129">CBS domain</keyword>
<dbReference type="KEGG" id="dfa:DFA_05958"/>
<organism evidence="7 8">
    <name type="scientific">Cavenderia fasciculata</name>
    <name type="common">Slime mold</name>
    <name type="synonym">Dictyostelium fasciculatum</name>
    <dbReference type="NCBI Taxonomy" id="261658"/>
    <lineage>
        <taxon>Eukaryota</taxon>
        <taxon>Amoebozoa</taxon>
        <taxon>Evosea</taxon>
        <taxon>Eumycetozoa</taxon>
        <taxon>Dictyostelia</taxon>
        <taxon>Acytosteliales</taxon>
        <taxon>Cavenderiaceae</taxon>
        <taxon>Cavenderia</taxon>
    </lineage>
</organism>
<feature type="domain" description="CBS" evidence="6">
    <location>
        <begin position="439"/>
        <end position="499"/>
    </location>
</feature>
<comment type="similarity">
    <text evidence="1">Belongs to the 5'-AMP-activated protein kinase gamma subunit family.</text>
</comment>
<accession>F4PJP8</accession>
<name>F4PJP8_CACFS</name>
<evidence type="ECO:0000313" key="8">
    <source>
        <dbReference type="Proteomes" id="UP000007797"/>
    </source>
</evidence>
<dbReference type="CDD" id="cd04618">
    <property type="entry name" value="CBS_euAMPK_gamma-like_repeat1"/>
    <property type="match status" value="1"/>
</dbReference>
<feature type="region of interest" description="Disordered" evidence="5">
    <location>
        <begin position="43"/>
        <end position="111"/>
    </location>
</feature>
<dbReference type="GO" id="GO:0019901">
    <property type="term" value="F:protein kinase binding"/>
    <property type="evidence" value="ECO:0007669"/>
    <property type="project" value="TreeGrafter"/>
</dbReference>
<keyword evidence="2" id="KW-0677">Repeat</keyword>
<evidence type="ECO:0000256" key="3">
    <source>
        <dbReference type="ARBA" id="ARBA00023122"/>
    </source>
</evidence>
<dbReference type="STRING" id="1054147.F4PJP8"/>
<evidence type="ECO:0000256" key="4">
    <source>
        <dbReference type="PROSITE-ProRule" id="PRU00703"/>
    </source>
</evidence>
<dbReference type="RefSeq" id="XP_004361673.1">
    <property type="nucleotide sequence ID" value="XM_004361616.1"/>
</dbReference>
<dbReference type="PROSITE" id="PS51371">
    <property type="entry name" value="CBS"/>
    <property type="match status" value="3"/>
</dbReference>
<feature type="region of interest" description="Disordered" evidence="5">
    <location>
        <begin position="194"/>
        <end position="226"/>
    </location>
</feature>
<feature type="compositionally biased region" description="Low complexity" evidence="5">
    <location>
        <begin position="205"/>
        <end position="226"/>
    </location>
</feature>
<dbReference type="CDD" id="cd04641">
    <property type="entry name" value="CBS_euAMPK_gamma-like_repeat2"/>
    <property type="match status" value="1"/>
</dbReference>
<dbReference type="AlphaFoldDB" id="F4PJP8"/>
<dbReference type="Gene3D" id="3.10.580.10">
    <property type="entry name" value="CBS-domain"/>
    <property type="match status" value="2"/>
</dbReference>
<dbReference type="GO" id="GO:0005634">
    <property type="term" value="C:nucleus"/>
    <property type="evidence" value="ECO:0007669"/>
    <property type="project" value="TreeGrafter"/>
</dbReference>